<dbReference type="EMBL" id="CAVNYO010000081">
    <property type="protein sequence ID" value="CAK5265073.1"/>
    <property type="molecule type" value="Genomic_DNA"/>
</dbReference>
<comment type="caution">
    <text evidence="1">The sequence shown here is derived from an EMBL/GenBank/DDBJ whole genome shotgun (WGS) entry which is preliminary data.</text>
</comment>
<sequence length="73" mass="8156">MKMTVGCVCSRCSCCRTFRIQTASFVAEQAAIYSASVDDVAVVDCFFDIHEMSPDPRLKQYPETERRVSGQLA</sequence>
<evidence type="ECO:0000313" key="2">
    <source>
        <dbReference type="Proteomes" id="UP001295794"/>
    </source>
</evidence>
<accession>A0AAD2Q1B0</accession>
<reference evidence="1" key="1">
    <citation type="submission" date="2023-11" db="EMBL/GenBank/DDBJ databases">
        <authorList>
            <person name="De Vega J J."/>
            <person name="De Vega J J."/>
        </authorList>
    </citation>
    <scope>NUCLEOTIDE SEQUENCE</scope>
</reference>
<dbReference type="AlphaFoldDB" id="A0AAD2Q1B0"/>
<keyword evidence="2" id="KW-1185">Reference proteome</keyword>
<dbReference type="Proteomes" id="UP001295794">
    <property type="component" value="Unassembled WGS sequence"/>
</dbReference>
<proteinExistence type="predicted"/>
<organism evidence="1 2">
    <name type="scientific">Mycena citricolor</name>
    <dbReference type="NCBI Taxonomy" id="2018698"/>
    <lineage>
        <taxon>Eukaryota</taxon>
        <taxon>Fungi</taxon>
        <taxon>Dikarya</taxon>
        <taxon>Basidiomycota</taxon>
        <taxon>Agaricomycotina</taxon>
        <taxon>Agaricomycetes</taxon>
        <taxon>Agaricomycetidae</taxon>
        <taxon>Agaricales</taxon>
        <taxon>Marasmiineae</taxon>
        <taxon>Mycenaceae</taxon>
        <taxon>Mycena</taxon>
    </lineage>
</organism>
<protein>
    <submittedName>
        <fullName evidence="1">Uncharacterized protein</fullName>
    </submittedName>
</protein>
<gene>
    <name evidence="1" type="ORF">MYCIT1_LOCUS5785</name>
</gene>
<evidence type="ECO:0000313" key="1">
    <source>
        <dbReference type="EMBL" id="CAK5265073.1"/>
    </source>
</evidence>
<name>A0AAD2Q1B0_9AGAR</name>